<dbReference type="PATRIC" id="fig|318683.6.peg.3383"/>
<sequence>MEAHDAVTLNKAQMAKRLKVSLPTLTNWIDRWPDFPADHRGTNGKSWRFNPHAVFDFLAARREEEEKATIGRDEKLMELQLQFDDLFAEEEQPARSSFVSTKEQIDIWRLRDLKRKEAERCSKLVIADQMQDMMATAFATLARDTAAFLRQLARDQSWPDAVLRQAESRLKDVQAKSVDTVLAMLKQDADTEHERQLHLT</sequence>
<dbReference type="AlphaFoldDB" id="A0A149TMC8"/>
<evidence type="ECO:0000313" key="2">
    <source>
        <dbReference type="Proteomes" id="UP000075636"/>
    </source>
</evidence>
<dbReference type="InterPro" id="IPR009061">
    <property type="entry name" value="DNA-bd_dom_put_sf"/>
</dbReference>
<dbReference type="InterPro" id="IPR036388">
    <property type="entry name" value="WH-like_DNA-bd_sf"/>
</dbReference>
<comment type="caution">
    <text evidence="1">The sequence shown here is derived from an EMBL/GenBank/DDBJ whole genome shotgun (WGS) entry which is preliminary data.</text>
</comment>
<evidence type="ECO:0008006" key="3">
    <source>
        <dbReference type="Google" id="ProtNLM"/>
    </source>
</evidence>
<name>A0A149TMC8_9PROT</name>
<organism evidence="1 2">
    <name type="scientific">Gluconobacter albidus</name>
    <dbReference type="NCBI Taxonomy" id="318683"/>
    <lineage>
        <taxon>Bacteria</taxon>
        <taxon>Pseudomonadati</taxon>
        <taxon>Pseudomonadota</taxon>
        <taxon>Alphaproteobacteria</taxon>
        <taxon>Acetobacterales</taxon>
        <taxon>Acetobacteraceae</taxon>
        <taxon>Gluconobacter</taxon>
    </lineage>
</organism>
<proteinExistence type="predicted"/>
<dbReference type="RefSeq" id="WP_062106161.1">
    <property type="nucleotide sequence ID" value="NZ_LHZR01000083.1"/>
</dbReference>
<gene>
    <name evidence="1" type="ORF">AD945_02360</name>
</gene>
<dbReference type="EMBL" id="LHZR01000083">
    <property type="protein sequence ID" value="KXV50222.1"/>
    <property type="molecule type" value="Genomic_DNA"/>
</dbReference>
<dbReference type="SUPFAM" id="SSF46955">
    <property type="entry name" value="Putative DNA-binding domain"/>
    <property type="match status" value="1"/>
</dbReference>
<reference evidence="1 2" key="1">
    <citation type="submission" date="2015-06" db="EMBL/GenBank/DDBJ databases">
        <title>Improved classification and identification of acetic acid bacteria using matrix-assisted laser desorption/ionization time-of-flight mass spectrometry; Gluconobacter nephelii and Gluconobacter uchimurae are later heterotypic synonyms of Gluconobacter japonicus and Gluconobacter oxydans, respectively.</title>
        <authorList>
            <person name="Li L."/>
            <person name="Cleenwerck I."/>
            <person name="De Vuyst L."/>
            <person name="Vandamme P."/>
        </authorList>
    </citation>
    <scope>NUCLEOTIDE SEQUENCE [LARGE SCALE GENOMIC DNA]</scope>
    <source>
        <strain evidence="1 2">LMG 1768</strain>
    </source>
</reference>
<dbReference type="Proteomes" id="UP000075636">
    <property type="component" value="Unassembled WGS sequence"/>
</dbReference>
<dbReference type="OrthoDB" id="7256805at2"/>
<protein>
    <recommendedName>
        <fullName evidence="3">Phage DNA packaging protein</fullName>
    </recommendedName>
</protein>
<accession>A0A149TMC8</accession>
<evidence type="ECO:0000313" key="1">
    <source>
        <dbReference type="EMBL" id="KXV50222.1"/>
    </source>
</evidence>
<dbReference type="Gene3D" id="1.10.10.10">
    <property type="entry name" value="Winged helix-like DNA-binding domain superfamily/Winged helix DNA-binding domain"/>
    <property type="match status" value="1"/>
</dbReference>